<feature type="domain" description="WxL Interacting Protein peptidoglycan binding" evidence="3">
    <location>
        <begin position="34"/>
        <end position="156"/>
    </location>
</feature>
<dbReference type="Pfam" id="PF11797">
    <property type="entry name" value="WxLIP_HBD"/>
    <property type="match status" value="1"/>
</dbReference>
<dbReference type="Proteomes" id="UP000234349">
    <property type="component" value="Unassembled WGS sequence"/>
</dbReference>
<evidence type="ECO:0000256" key="2">
    <source>
        <dbReference type="SAM" id="SignalP"/>
    </source>
</evidence>
<evidence type="ECO:0000313" key="7">
    <source>
        <dbReference type="Proteomes" id="UP000234349"/>
    </source>
</evidence>
<dbReference type="InterPro" id="IPR021759">
    <property type="entry name" value="WxLIP_HBD"/>
</dbReference>
<feature type="transmembrane region" description="Helical" evidence="1">
    <location>
        <begin position="315"/>
        <end position="336"/>
    </location>
</feature>
<reference evidence="5 7" key="1">
    <citation type="submission" date="2016-09" db="EMBL/GenBank/DDBJ databases">
        <authorList>
            <person name="Inglin R.C."/>
        </authorList>
    </citation>
    <scope>NUCLEOTIDE SEQUENCE [LARGE SCALE GENOMIC DNA]</scope>
    <source>
        <strain evidence="5 7">RI-517</strain>
    </source>
</reference>
<evidence type="ECO:0000313" key="6">
    <source>
        <dbReference type="EMBL" id="SPE19624.1"/>
    </source>
</evidence>
<keyword evidence="1" id="KW-0472">Membrane</keyword>
<evidence type="ECO:0000313" key="8">
    <source>
        <dbReference type="Proteomes" id="UP000239650"/>
    </source>
</evidence>
<sequence>MFKKKVLITMLSLMCLLVGIGSFAQAVHAEGAEFTVTPEYGLGQTDASLGYFAIKAEKGQTYPITVNVQNLNTKKTNDFNAQLVAASTSNSGSIDYTPTHQKMVKTKAPLLPDLVSKEARKQSLTLAPGASKKVTFNVKIPQNGFKGTILGSVYVKRTSNNEPQKKGFGIKNSFAMTVPIVVTQDFDQKITPRLTLTKTKMDSSSGVPQVVGQIANHEPTMFGQIKMHAWITKKNQTKKIYRKNAEKLSMAPRSTFNYAIETNNKILPKGHYTYHVKMVSGKKTFNLKQHFTVDGATREQVNKTLIDPEKPGINWWLWGSLGILLLLVIALVAYLIGRKRGVGEHDE</sequence>
<proteinExistence type="predicted"/>
<organism evidence="6 8">
    <name type="scientific">Latilactobacillus sakei</name>
    <name type="common">Lactobacillus sakei</name>
    <dbReference type="NCBI Taxonomy" id="1599"/>
    <lineage>
        <taxon>Bacteria</taxon>
        <taxon>Bacillati</taxon>
        <taxon>Bacillota</taxon>
        <taxon>Bacilli</taxon>
        <taxon>Lactobacillales</taxon>
        <taxon>Lactobacillaceae</taxon>
        <taxon>Latilactobacillus</taxon>
    </lineage>
</organism>
<dbReference type="Gene3D" id="2.60.40.10">
    <property type="entry name" value="Immunoglobulins"/>
    <property type="match status" value="1"/>
</dbReference>
<evidence type="ECO:0000313" key="5">
    <source>
        <dbReference type="EMBL" id="PKX79155.1"/>
    </source>
</evidence>
<dbReference type="InterPro" id="IPR010317">
    <property type="entry name" value="WxLIP_PGBD"/>
</dbReference>
<dbReference type="AlphaFoldDB" id="A0AAE8LVK9"/>
<protein>
    <submittedName>
        <fullName evidence="5">DUF3324 domain-containing protein</fullName>
    </submittedName>
</protein>
<name>A0AAE8LVK9_LATSK</name>
<dbReference type="EMBL" id="MKGH01000010">
    <property type="protein sequence ID" value="PKX79155.1"/>
    <property type="molecule type" value="Genomic_DNA"/>
</dbReference>
<keyword evidence="1" id="KW-0812">Transmembrane</keyword>
<dbReference type="GeneID" id="57132197"/>
<keyword evidence="2" id="KW-0732">Signal</keyword>
<dbReference type="RefSeq" id="WP_056947110.1">
    <property type="nucleotide sequence ID" value="NZ_CABMJT010000001.1"/>
</dbReference>
<evidence type="ECO:0000259" key="3">
    <source>
        <dbReference type="Pfam" id="PF06030"/>
    </source>
</evidence>
<dbReference type="Pfam" id="PF06030">
    <property type="entry name" value="WxLIP_PGBD"/>
    <property type="match status" value="1"/>
</dbReference>
<dbReference type="Proteomes" id="UP000239650">
    <property type="component" value="Unassembled WGS sequence"/>
</dbReference>
<dbReference type="InterPro" id="IPR013783">
    <property type="entry name" value="Ig-like_fold"/>
</dbReference>
<evidence type="ECO:0000259" key="4">
    <source>
        <dbReference type="Pfam" id="PF11797"/>
    </source>
</evidence>
<evidence type="ECO:0000256" key="1">
    <source>
        <dbReference type="SAM" id="Phobius"/>
    </source>
</evidence>
<dbReference type="EMBL" id="OKRC01000002">
    <property type="protein sequence ID" value="SPE19624.1"/>
    <property type="molecule type" value="Genomic_DNA"/>
</dbReference>
<gene>
    <name evidence="5" type="ORF">CUR37_02880</name>
    <name evidence="6" type="ORF">LAS9267_00593</name>
</gene>
<feature type="chain" id="PRO_5042789493" evidence="2">
    <location>
        <begin position="27"/>
        <end position="347"/>
    </location>
</feature>
<feature type="domain" description="WxL Interacting Protein host binding" evidence="4">
    <location>
        <begin position="165"/>
        <end position="303"/>
    </location>
</feature>
<comment type="caution">
    <text evidence="6">The sequence shown here is derived from an EMBL/GenBank/DDBJ whole genome shotgun (WGS) entry which is preliminary data.</text>
</comment>
<feature type="signal peptide" evidence="2">
    <location>
        <begin position="1"/>
        <end position="26"/>
    </location>
</feature>
<reference evidence="6 8" key="2">
    <citation type="submission" date="2018-02" db="EMBL/GenBank/DDBJ databases">
        <authorList>
            <person name="Rodrigo-Torres L."/>
            <person name="Arahal R. D."/>
            <person name="Lucena T."/>
        </authorList>
    </citation>
    <scope>NUCLEOTIDE SEQUENCE [LARGE SCALE GENOMIC DNA]</scope>
    <source>
        <strain evidence="6 8">CECT 9267</strain>
    </source>
</reference>
<accession>A0AAE8LVK9</accession>
<keyword evidence="1" id="KW-1133">Transmembrane helix</keyword>